<dbReference type="EMBL" id="PHWZ01000040">
    <property type="protein sequence ID" value="TEY79905.1"/>
    <property type="molecule type" value="Genomic_DNA"/>
</dbReference>
<evidence type="ECO:0000313" key="3">
    <source>
        <dbReference type="Proteomes" id="UP000297299"/>
    </source>
</evidence>
<dbReference type="Proteomes" id="UP000297299">
    <property type="component" value="Unassembled WGS sequence"/>
</dbReference>
<sequence length="83" mass="8977">MAITSTGFDYTEDEDLTVETALYWGLIENGLALIVACLPAVSSGITKPFGRPISTGAQSREGEANFRTEEHFTGDIEAARLRP</sequence>
<evidence type="ECO:0000313" key="2">
    <source>
        <dbReference type="EMBL" id="TEY79905.1"/>
    </source>
</evidence>
<comment type="caution">
    <text evidence="2">The sequence shown here is derived from an EMBL/GenBank/DDBJ whole genome shotgun (WGS) entry which is preliminary data.</text>
</comment>
<organism evidence="2 3">
    <name type="scientific">Botryotinia calthae</name>
    <dbReference type="NCBI Taxonomy" id="38488"/>
    <lineage>
        <taxon>Eukaryota</taxon>
        <taxon>Fungi</taxon>
        <taxon>Dikarya</taxon>
        <taxon>Ascomycota</taxon>
        <taxon>Pezizomycotina</taxon>
        <taxon>Leotiomycetes</taxon>
        <taxon>Helotiales</taxon>
        <taxon>Sclerotiniaceae</taxon>
        <taxon>Botryotinia</taxon>
    </lineage>
</organism>
<dbReference type="AlphaFoldDB" id="A0A4Y8DCS6"/>
<name>A0A4Y8DCS6_9HELO</name>
<keyword evidence="3" id="KW-1185">Reference proteome</keyword>
<keyword evidence="1" id="KW-0812">Transmembrane</keyword>
<gene>
    <name evidence="2" type="ORF">BOTCAL_0040g00210</name>
</gene>
<keyword evidence="1" id="KW-0472">Membrane</keyword>
<proteinExistence type="predicted"/>
<accession>A0A4Y8DCS6</accession>
<evidence type="ECO:0000256" key="1">
    <source>
        <dbReference type="SAM" id="Phobius"/>
    </source>
</evidence>
<reference evidence="2 3" key="1">
    <citation type="submission" date="2017-11" db="EMBL/GenBank/DDBJ databases">
        <title>Comparative genomics of Botrytis spp.</title>
        <authorList>
            <person name="Valero-Jimenez C.A."/>
            <person name="Tapia P."/>
            <person name="Veloso J."/>
            <person name="Silva-Moreno E."/>
            <person name="Staats M."/>
            <person name="Valdes J.H."/>
            <person name="Van Kan J.A.L."/>
        </authorList>
    </citation>
    <scope>NUCLEOTIDE SEQUENCE [LARGE SCALE GENOMIC DNA]</scope>
    <source>
        <strain evidence="2 3">MUCL2830</strain>
    </source>
</reference>
<feature type="transmembrane region" description="Helical" evidence="1">
    <location>
        <begin position="21"/>
        <end position="41"/>
    </location>
</feature>
<protein>
    <submittedName>
        <fullName evidence="2">Uncharacterized protein</fullName>
    </submittedName>
</protein>
<keyword evidence="1" id="KW-1133">Transmembrane helix</keyword>
<dbReference type="OrthoDB" id="5393606at2759"/>